<evidence type="ECO:0000256" key="3">
    <source>
        <dbReference type="ARBA" id="ARBA00022989"/>
    </source>
</evidence>
<feature type="transmembrane region" description="Helical" evidence="5">
    <location>
        <begin position="258"/>
        <end position="278"/>
    </location>
</feature>
<evidence type="ECO:0000256" key="2">
    <source>
        <dbReference type="ARBA" id="ARBA00022692"/>
    </source>
</evidence>
<dbReference type="AlphaFoldDB" id="A0A1F5NJ02"/>
<keyword evidence="4 5" id="KW-0472">Membrane</keyword>
<proteinExistence type="predicted"/>
<feature type="transmembrane region" description="Helical" evidence="5">
    <location>
        <begin position="126"/>
        <end position="155"/>
    </location>
</feature>
<feature type="transmembrane region" description="Helical" evidence="5">
    <location>
        <begin position="231"/>
        <end position="251"/>
    </location>
</feature>
<dbReference type="GO" id="GO:0012505">
    <property type="term" value="C:endomembrane system"/>
    <property type="evidence" value="ECO:0007669"/>
    <property type="project" value="UniProtKB-SubCell"/>
</dbReference>
<dbReference type="InterPro" id="IPR010545">
    <property type="entry name" value="SPP"/>
</dbReference>
<feature type="transmembrane region" description="Helical" evidence="5">
    <location>
        <begin position="47"/>
        <end position="66"/>
    </location>
</feature>
<reference evidence="6 7" key="1">
    <citation type="journal article" date="2016" name="Nat. Commun.">
        <title>Thousands of microbial genomes shed light on interconnected biogeochemical processes in an aquifer system.</title>
        <authorList>
            <person name="Anantharaman K."/>
            <person name="Brown C.T."/>
            <person name="Hug L.A."/>
            <person name="Sharon I."/>
            <person name="Castelle C.J."/>
            <person name="Probst A.J."/>
            <person name="Thomas B.C."/>
            <person name="Singh A."/>
            <person name="Wilkins M.J."/>
            <person name="Karaoz U."/>
            <person name="Brodie E.L."/>
            <person name="Williams K.H."/>
            <person name="Hubbard S.S."/>
            <person name="Banfield J.F."/>
        </authorList>
    </citation>
    <scope>NUCLEOTIDE SEQUENCE [LARGE SCALE GENOMIC DNA]</scope>
</reference>
<dbReference type="EMBL" id="MFEK01000017">
    <property type="protein sequence ID" value="OGE77657.1"/>
    <property type="molecule type" value="Genomic_DNA"/>
</dbReference>
<evidence type="ECO:0000256" key="5">
    <source>
        <dbReference type="SAM" id="Phobius"/>
    </source>
</evidence>
<evidence type="ECO:0000256" key="4">
    <source>
        <dbReference type="ARBA" id="ARBA00023136"/>
    </source>
</evidence>
<name>A0A1F5NJ02_9BACT</name>
<dbReference type="GO" id="GO:0042500">
    <property type="term" value="F:aspartic endopeptidase activity, intramembrane cleaving"/>
    <property type="evidence" value="ECO:0007669"/>
    <property type="project" value="InterPro"/>
</dbReference>
<gene>
    <name evidence="6" type="ORF">A2751_00525</name>
</gene>
<feature type="transmembrane region" description="Helical" evidence="5">
    <location>
        <begin position="78"/>
        <end position="96"/>
    </location>
</feature>
<dbReference type="InterPro" id="IPR006639">
    <property type="entry name" value="Preselin/SPP"/>
</dbReference>
<evidence type="ECO:0000313" key="7">
    <source>
        <dbReference type="Proteomes" id="UP000176864"/>
    </source>
</evidence>
<feature type="transmembrane region" description="Helical" evidence="5">
    <location>
        <begin position="206"/>
        <end position="225"/>
    </location>
</feature>
<keyword evidence="3 5" id="KW-1133">Transmembrane helix</keyword>
<evidence type="ECO:0008006" key="8">
    <source>
        <dbReference type="Google" id="ProtNLM"/>
    </source>
</evidence>
<dbReference type="Proteomes" id="UP000176864">
    <property type="component" value="Unassembled WGS sequence"/>
</dbReference>
<evidence type="ECO:0000256" key="1">
    <source>
        <dbReference type="ARBA" id="ARBA00004127"/>
    </source>
</evidence>
<comment type="caution">
    <text evidence="6">The sequence shown here is derived from an EMBL/GenBank/DDBJ whole genome shotgun (WGS) entry which is preliminary data.</text>
</comment>
<organism evidence="6 7">
    <name type="scientific">Candidatus Doudnabacteria bacterium RIFCSPHIGHO2_01_FULL_46_14</name>
    <dbReference type="NCBI Taxonomy" id="1817824"/>
    <lineage>
        <taxon>Bacteria</taxon>
        <taxon>Candidatus Doudnaibacteriota</taxon>
    </lineage>
</organism>
<protein>
    <recommendedName>
        <fullName evidence="8">Signal-peptide peptidase, presenilin aspartyl protease</fullName>
    </recommendedName>
</protein>
<feature type="transmembrane region" description="Helical" evidence="5">
    <location>
        <begin position="167"/>
        <end position="186"/>
    </location>
</feature>
<dbReference type="STRING" id="1817824.A2751_00525"/>
<accession>A0A1F5NJ02</accession>
<dbReference type="SMART" id="SM00730">
    <property type="entry name" value="PSN"/>
    <property type="match status" value="1"/>
</dbReference>
<sequence>MKNFLIGLSLFINEAILFGLTLAVGLYTAYSRSFNFGDISEYGAVKFTPTDFVILIVLLAAIFFVARHKRIASFSFKLFLLLIVFSGTQVILGTFIPSPLNLATAIVFTFIFSIGRSVLLHNLGIILGIGGIGAVFGLSISIEFGLLLLVVLSLYDIIAVYVTKHMVTMAKSMIESGAVFGFLIPLKFRGFFYGKEEAKAGIGENFMVLGSGDIALPLIFAASLVRVSMMSAVITAVFSLLGLFLTHVIFLNQEKRRAMAALPPIATMTIIGYMVSLFV</sequence>
<comment type="subcellular location">
    <subcellularLocation>
        <location evidence="1">Endomembrane system</location>
        <topology evidence="1">Multi-pass membrane protein</topology>
    </subcellularLocation>
</comment>
<dbReference type="Pfam" id="PF06550">
    <property type="entry name" value="SPP"/>
    <property type="match status" value="1"/>
</dbReference>
<dbReference type="GO" id="GO:0016020">
    <property type="term" value="C:membrane"/>
    <property type="evidence" value="ECO:0007669"/>
    <property type="project" value="InterPro"/>
</dbReference>
<evidence type="ECO:0000313" key="6">
    <source>
        <dbReference type="EMBL" id="OGE77657.1"/>
    </source>
</evidence>
<keyword evidence="2 5" id="KW-0812">Transmembrane</keyword>